<sequence length="444" mass="49694">MSTILRRLSAQFRGWVDSVWQRSEQWRSNLDLLWQWFVYLVVGQLARFWSRDQRLWVFGARGGTAFADNAKYLYLWVAVNDPSIRPVWLSKNEIVVETLQQQGYEAYRAHSLRGRLLTLRAGVVFVTQGLRDVHMGSTAGARLVQLWHGLPLKTIAWDAEWSDQPWPVRRCHASMADEIDLVTAPSTEAIEPLSSGLGIDPDRFVVTGYPRTDVFANDIEGATLTADASLLDRIESQATDSKLVFYLPTYRAAGTSFIEAFDTAAVGDLLAARGAHLYIKAHPDEPVTAAESHSHVHWLPASVDPYLVVPHADVLVTDYSSVFFDYLAVDRPIVFFPYDQSTYTERRGFYFAYESVTPGPIATDADELQEALTEALDAATGGEDPYAADRRELRRRFCPVPPGTASQAVYDAVSRLVFADSEPPTRLADPRPAAMQPTVSDTFR</sequence>
<dbReference type="InterPro" id="IPR043148">
    <property type="entry name" value="TagF_C"/>
</dbReference>
<evidence type="ECO:0000256" key="3">
    <source>
        <dbReference type="ARBA" id="ARBA00022475"/>
    </source>
</evidence>
<dbReference type="Gene3D" id="3.40.50.11820">
    <property type="match status" value="1"/>
</dbReference>
<keyword evidence="3" id="KW-1003">Cell membrane</keyword>
<protein>
    <submittedName>
        <fullName evidence="8">CDP-glycerol glycerophosphotransferase family protein</fullName>
    </submittedName>
</protein>
<dbReference type="SUPFAM" id="SSF53756">
    <property type="entry name" value="UDP-Glycosyltransferase/glycogen phosphorylase"/>
    <property type="match status" value="1"/>
</dbReference>
<dbReference type="Gene3D" id="3.40.50.12580">
    <property type="match status" value="1"/>
</dbReference>
<dbReference type="InterPro" id="IPR043149">
    <property type="entry name" value="TagF_N"/>
</dbReference>
<dbReference type="GO" id="GO:0016740">
    <property type="term" value="F:transferase activity"/>
    <property type="evidence" value="ECO:0007669"/>
    <property type="project" value="UniProtKB-KW"/>
</dbReference>
<evidence type="ECO:0000256" key="2">
    <source>
        <dbReference type="ARBA" id="ARBA00010488"/>
    </source>
</evidence>
<feature type="region of interest" description="Disordered" evidence="7">
    <location>
        <begin position="421"/>
        <end position="444"/>
    </location>
</feature>
<evidence type="ECO:0000256" key="6">
    <source>
        <dbReference type="ARBA" id="ARBA00023136"/>
    </source>
</evidence>
<dbReference type="EMBL" id="JBHUDM010000001">
    <property type="protein sequence ID" value="MFD1640427.1"/>
    <property type="molecule type" value="Genomic_DNA"/>
</dbReference>
<comment type="similarity">
    <text evidence="2">Belongs to the CDP-glycerol glycerophosphotransferase family.</text>
</comment>
<evidence type="ECO:0000256" key="5">
    <source>
        <dbReference type="ARBA" id="ARBA00022944"/>
    </source>
</evidence>
<dbReference type="InterPro" id="IPR051612">
    <property type="entry name" value="Teichoic_Acid_Biosynth"/>
</dbReference>
<comment type="subcellular location">
    <subcellularLocation>
        <location evidence="1">Cell membrane</location>
        <topology evidence="1">Peripheral membrane protein</topology>
    </subcellularLocation>
</comment>
<dbReference type="PANTHER" id="PTHR37316:SF3">
    <property type="entry name" value="TEICHOIC ACID GLYCEROL-PHOSPHATE TRANSFERASE"/>
    <property type="match status" value="1"/>
</dbReference>
<gene>
    <name evidence="8" type="ORF">ACFSBW_00870</name>
</gene>
<reference evidence="8 9" key="1">
    <citation type="journal article" date="2019" name="Int. J. Syst. Evol. Microbiol.">
        <title>The Global Catalogue of Microorganisms (GCM) 10K type strain sequencing project: providing services to taxonomists for standard genome sequencing and annotation.</title>
        <authorList>
            <consortium name="The Broad Institute Genomics Platform"/>
            <consortium name="The Broad Institute Genome Sequencing Center for Infectious Disease"/>
            <person name="Wu L."/>
            <person name="Ma J."/>
        </authorList>
    </citation>
    <scope>NUCLEOTIDE SEQUENCE [LARGE SCALE GENOMIC DNA]</scope>
    <source>
        <strain evidence="8 9">CGMCC 1.10593</strain>
    </source>
</reference>
<evidence type="ECO:0000313" key="9">
    <source>
        <dbReference type="Proteomes" id="UP001597052"/>
    </source>
</evidence>
<proteinExistence type="inferred from homology"/>
<keyword evidence="5" id="KW-0777">Teichoic acid biosynthesis</keyword>
<accession>A0ABD6D302</accession>
<dbReference type="PANTHER" id="PTHR37316">
    <property type="entry name" value="TEICHOIC ACID GLYCEROL-PHOSPHATE PRIMASE"/>
    <property type="match status" value="1"/>
</dbReference>
<dbReference type="AlphaFoldDB" id="A0ABD6D302"/>
<evidence type="ECO:0000256" key="1">
    <source>
        <dbReference type="ARBA" id="ARBA00004202"/>
    </source>
</evidence>
<dbReference type="InterPro" id="IPR007554">
    <property type="entry name" value="Glycerophosphate_synth"/>
</dbReference>
<dbReference type="Pfam" id="PF04464">
    <property type="entry name" value="Glyphos_transf"/>
    <property type="match status" value="1"/>
</dbReference>
<keyword evidence="9" id="KW-1185">Reference proteome</keyword>
<evidence type="ECO:0000256" key="7">
    <source>
        <dbReference type="SAM" id="MobiDB-lite"/>
    </source>
</evidence>
<keyword evidence="6" id="KW-0472">Membrane</keyword>
<dbReference type="RefSeq" id="WP_256397431.1">
    <property type="nucleotide sequence ID" value="NZ_JANHDJ010000007.1"/>
</dbReference>
<dbReference type="Proteomes" id="UP001597052">
    <property type="component" value="Unassembled WGS sequence"/>
</dbReference>
<evidence type="ECO:0000256" key="4">
    <source>
        <dbReference type="ARBA" id="ARBA00022679"/>
    </source>
</evidence>
<comment type="caution">
    <text evidence="8">The sequence shown here is derived from an EMBL/GenBank/DDBJ whole genome shotgun (WGS) entry which is preliminary data.</text>
</comment>
<evidence type="ECO:0000313" key="8">
    <source>
        <dbReference type="EMBL" id="MFD1640427.1"/>
    </source>
</evidence>
<dbReference type="GO" id="GO:0005886">
    <property type="term" value="C:plasma membrane"/>
    <property type="evidence" value="ECO:0007669"/>
    <property type="project" value="UniProtKB-SubCell"/>
</dbReference>
<keyword evidence="4" id="KW-0808">Transferase</keyword>
<name>A0ABD6D302_9EURY</name>
<organism evidence="8 9">
    <name type="scientific">Halohasta litorea</name>
    <dbReference type="NCBI Taxonomy" id="869891"/>
    <lineage>
        <taxon>Archaea</taxon>
        <taxon>Methanobacteriati</taxon>
        <taxon>Methanobacteriota</taxon>
        <taxon>Stenosarchaea group</taxon>
        <taxon>Halobacteria</taxon>
        <taxon>Halobacteriales</taxon>
        <taxon>Haloferacaceae</taxon>
        <taxon>Halohasta</taxon>
    </lineage>
</organism>